<evidence type="ECO:0000256" key="4">
    <source>
        <dbReference type="PROSITE-ProRule" id="PRU00339"/>
    </source>
</evidence>
<dbReference type="SUPFAM" id="SSF55874">
    <property type="entry name" value="ATPase domain of HSP90 chaperone/DNA topoisomerase II/histidine kinase"/>
    <property type="match status" value="1"/>
</dbReference>
<evidence type="ECO:0000313" key="6">
    <source>
        <dbReference type="EMBL" id="WNH09896.1"/>
    </source>
</evidence>
<sequence length="511" mass="58624">MTLAYIFYEKRKNLHVLKKDTLGAISDLRFMASIQKKLGFLYDSETTAIEALQLVKALKSNSTNIESKIGLYNQLGMIQREYNNYNEALRFYNKSLILASKFSDSITIINNMANIYLDQKKYDEAITALNYIYKSSLTLKNENQIARALNNLGVAQSKISEPEALTNIMKALVIREQANDYIGMYSSYKHLAEYYKTRNITSKAQNYANKAYDVAKSINSANFINDALSHIIDLDNDPKVTEYKRLSDSLALARRLGENKFASVKYESSENIRKAQESELKYKNSELEKQKEGRLKLLYMSMAGFIIILSCALYFILRFRHRKEKLLQVYNTETRISKKVHDEVANDIYHVMTKLQSKSVRGESVLDDLEYIYAKTRDISKESGIIDFNQDFKIILKDLLLAFQTEEITIITKGLNSIHWDTISDLKKTAIYRVLQELMTNMKKHSKASIVVLTFQKPNSNLNINYNDNGVGSNLKKHSGLQNVENRIVSLNGTITFDSQINKGFKVKISI</sequence>
<keyword evidence="4" id="KW-0802">TPR repeat</keyword>
<evidence type="ECO:0000256" key="2">
    <source>
        <dbReference type="ARBA" id="ARBA00022777"/>
    </source>
</evidence>
<dbReference type="InterPro" id="IPR050482">
    <property type="entry name" value="Sensor_HK_TwoCompSys"/>
</dbReference>
<dbReference type="GO" id="GO:0005524">
    <property type="term" value="F:ATP binding"/>
    <property type="evidence" value="ECO:0007669"/>
    <property type="project" value="UniProtKB-KW"/>
</dbReference>
<keyword evidence="2" id="KW-0418">Kinase</keyword>
<dbReference type="EMBL" id="CP134537">
    <property type="protein sequence ID" value="WNH09896.1"/>
    <property type="molecule type" value="Genomic_DNA"/>
</dbReference>
<evidence type="ECO:0000313" key="7">
    <source>
        <dbReference type="Proteomes" id="UP001302806"/>
    </source>
</evidence>
<dbReference type="CDD" id="cd16917">
    <property type="entry name" value="HATPase_UhpB-NarQ-NarX-like"/>
    <property type="match status" value="1"/>
</dbReference>
<keyword evidence="5" id="KW-0472">Membrane</keyword>
<evidence type="ECO:0000256" key="5">
    <source>
        <dbReference type="SAM" id="Phobius"/>
    </source>
</evidence>
<dbReference type="Proteomes" id="UP001302806">
    <property type="component" value="Chromosome"/>
</dbReference>
<dbReference type="Gene3D" id="1.25.40.10">
    <property type="entry name" value="Tetratricopeptide repeat domain"/>
    <property type="match status" value="2"/>
</dbReference>
<accession>A0ABY9XVC2</accession>
<dbReference type="InterPro" id="IPR019734">
    <property type="entry name" value="TPR_rpt"/>
</dbReference>
<dbReference type="RefSeq" id="WP_415866259.1">
    <property type="nucleotide sequence ID" value="NZ_CP134537.1"/>
</dbReference>
<evidence type="ECO:0000256" key="3">
    <source>
        <dbReference type="ARBA" id="ARBA00023012"/>
    </source>
</evidence>
<keyword evidence="1" id="KW-0808">Transferase</keyword>
<keyword evidence="5" id="KW-0812">Transmembrane</keyword>
<keyword evidence="6" id="KW-0547">Nucleotide-binding</keyword>
<dbReference type="SUPFAM" id="SSF48452">
    <property type="entry name" value="TPR-like"/>
    <property type="match status" value="1"/>
</dbReference>
<feature type="repeat" description="TPR" evidence="4">
    <location>
        <begin position="69"/>
        <end position="102"/>
    </location>
</feature>
<keyword evidence="6" id="KW-0067">ATP-binding</keyword>
<dbReference type="InterPro" id="IPR036890">
    <property type="entry name" value="HATPase_C_sf"/>
</dbReference>
<keyword evidence="5" id="KW-1133">Transmembrane helix</keyword>
<reference evidence="6 7" key="1">
    <citation type="submission" date="2023-09" db="EMBL/GenBank/DDBJ databases">
        <title>Thalassobella suaedae gen. nov., sp. nov., a marine bacterium of the family Flavobacteriaceae isolated from a halophyte Suaeda japonica.</title>
        <authorList>
            <person name="Lee S.Y."/>
            <person name="Hwang C.Y."/>
        </authorList>
    </citation>
    <scope>NUCLEOTIDE SEQUENCE [LARGE SCALE GENOMIC DNA]</scope>
    <source>
        <strain evidence="6 7">HL-DH14</strain>
    </source>
</reference>
<name>A0ABY9XVC2_9FLAO</name>
<keyword evidence="3" id="KW-0902">Two-component regulatory system</keyword>
<dbReference type="SMART" id="SM00028">
    <property type="entry name" value="TPR"/>
    <property type="match status" value="4"/>
</dbReference>
<evidence type="ECO:0000256" key="1">
    <source>
        <dbReference type="ARBA" id="ARBA00022679"/>
    </source>
</evidence>
<dbReference type="PANTHER" id="PTHR24421:SF60">
    <property type="entry name" value="SENSOR HISTIDINE KINASE COMP"/>
    <property type="match status" value="1"/>
</dbReference>
<gene>
    <name evidence="6" type="ORF">RHP51_04105</name>
</gene>
<protein>
    <submittedName>
        <fullName evidence="6">ATP-binding protein</fullName>
    </submittedName>
</protein>
<dbReference type="PANTHER" id="PTHR24421">
    <property type="entry name" value="NITRATE/NITRITE SENSOR PROTEIN NARX-RELATED"/>
    <property type="match status" value="1"/>
</dbReference>
<dbReference type="Gene3D" id="3.30.565.10">
    <property type="entry name" value="Histidine kinase-like ATPase, C-terminal domain"/>
    <property type="match status" value="1"/>
</dbReference>
<proteinExistence type="predicted"/>
<dbReference type="PROSITE" id="PS50005">
    <property type="entry name" value="TPR"/>
    <property type="match status" value="1"/>
</dbReference>
<feature type="transmembrane region" description="Helical" evidence="5">
    <location>
        <begin position="297"/>
        <end position="317"/>
    </location>
</feature>
<dbReference type="InterPro" id="IPR011990">
    <property type="entry name" value="TPR-like_helical_dom_sf"/>
</dbReference>
<organism evidence="6 7">
    <name type="scientific">Thalassobellus suaedae</name>
    <dbReference type="NCBI Taxonomy" id="3074124"/>
    <lineage>
        <taxon>Bacteria</taxon>
        <taxon>Pseudomonadati</taxon>
        <taxon>Bacteroidota</taxon>
        <taxon>Flavobacteriia</taxon>
        <taxon>Flavobacteriales</taxon>
        <taxon>Flavobacteriaceae</taxon>
        <taxon>Thalassobellus</taxon>
    </lineage>
</organism>